<dbReference type="PROSITE" id="PS51257">
    <property type="entry name" value="PROKAR_LIPOPROTEIN"/>
    <property type="match status" value="1"/>
</dbReference>
<proteinExistence type="predicted"/>
<accession>A0A916RYI6</accession>
<dbReference type="EMBL" id="BMEY01000006">
    <property type="protein sequence ID" value="GGA72476.1"/>
    <property type="molecule type" value="Genomic_DNA"/>
</dbReference>
<evidence type="ECO:0000313" key="3">
    <source>
        <dbReference type="Proteomes" id="UP000613512"/>
    </source>
</evidence>
<feature type="chain" id="PRO_5036769023" description="YtkA-like domain-containing protein" evidence="1">
    <location>
        <begin position="24"/>
        <end position="118"/>
    </location>
</feature>
<dbReference type="AlphaFoldDB" id="A0A916RYI6"/>
<organism evidence="2 3">
    <name type="scientific">Ornithinibacillus halotolerans</name>
    <dbReference type="NCBI Taxonomy" id="1274357"/>
    <lineage>
        <taxon>Bacteria</taxon>
        <taxon>Bacillati</taxon>
        <taxon>Bacillota</taxon>
        <taxon>Bacilli</taxon>
        <taxon>Bacillales</taxon>
        <taxon>Bacillaceae</taxon>
        <taxon>Ornithinibacillus</taxon>
    </lineage>
</organism>
<reference evidence="2" key="1">
    <citation type="journal article" date="2014" name="Int. J. Syst. Evol. Microbiol.">
        <title>Complete genome sequence of Corynebacterium casei LMG S-19264T (=DSM 44701T), isolated from a smear-ripened cheese.</title>
        <authorList>
            <consortium name="US DOE Joint Genome Institute (JGI-PGF)"/>
            <person name="Walter F."/>
            <person name="Albersmeier A."/>
            <person name="Kalinowski J."/>
            <person name="Ruckert C."/>
        </authorList>
    </citation>
    <scope>NUCLEOTIDE SEQUENCE</scope>
    <source>
        <strain evidence="2">CGMCC 1.12408</strain>
    </source>
</reference>
<evidence type="ECO:0008006" key="4">
    <source>
        <dbReference type="Google" id="ProtNLM"/>
    </source>
</evidence>
<keyword evidence="1" id="KW-0732">Signal</keyword>
<gene>
    <name evidence="2" type="ORF">GCM10008025_15340</name>
</gene>
<dbReference type="RefSeq" id="WP_188384084.1">
    <property type="nucleotide sequence ID" value="NZ_BMEY01000006.1"/>
</dbReference>
<sequence length="118" mass="13262">MKKILISLVVVFLVMTGCSPDNFDFKVDNNPFYTEGKETEIVLSAHKDKELVKGLHIIGEMDPGSSEDAIELTFTDNEDGTYTGYVELPEAGDWVMLLKVINGEKESEYLLKLEVNEE</sequence>
<evidence type="ECO:0000313" key="2">
    <source>
        <dbReference type="EMBL" id="GGA72476.1"/>
    </source>
</evidence>
<dbReference type="Proteomes" id="UP000613512">
    <property type="component" value="Unassembled WGS sequence"/>
</dbReference>
<feature type="signal peptide" evidence="1">
    <location>
        <begin position="1"/>
        <end position="23"/>
    </location>
</feature>
<protein>
    <recommendedName>
        <fullName evidence="4">YtkA-like domain-containing protein</fullName>
    </recommendedName>
</protein>
<evidence type="ECO:0000256" key="1">
    <source>
        <dbReference type="SAM" id="SignalP"/>
    </source>
</evidence>
<comment type="caution">
    <text evidence="2">The sequence shown here is derived from an EMBL/GenBank/DDBJ whole genome shotgun (WGS) entry which is preliminary data.</text>
</comment>
<name>A0A916RYI6_9BACI</name>
<keyword evidence="3" id="KW-1185">Reference proteome</keyword>
<reference evidence="2" key="2">
    <citation type="submission" date="2020-09" db="EMBL/GenBank/DDBJ databases">
        <authorList>
            <person name="Sun Q."/>
            <person name="Zhou Y."/>
        </authorList>
    </citation>
    <scope>NUCLEOTIDE SEQUENCE</scope>
    <source>
        <strain evidence="2">CGMCC 1.12408</strain>
    </source>
</reference>